<reference evidence="1 2" key="1">
    <citation type="submission" date="2021-03" db="EMBL/GenBank/DDBJ databases">
        <title>Winogradskyella sp. nov., isolated from costal sediment.</title>
        <authorList>
            <person name="Gao C."/>
        </authorList>
    </citation>
    <scope>NUCLEOTIDE SEQUENCE [LARGE SCALE GENOMIC DNA]</scope>
    <source>
        <strain evidence="1 2">DF17</strain>
    </source>
</reference>
<proteinExistence type="predicted"/>
<keyword evidence="2" id="KW-1185">Reference proteome</keyword>
<organism evidence="1 2">
    <name type="scientific">Winogradskyella pelagia</name>
    <dbReference type="NCBI Taxonomy" id="2819984"/>
    <lineage>
        <taxon>Bacteria</taxon>
        <taxon>Pseudomonadati</taxon>
        <taxon>Bacteroidota</taxon>
        <taxon>Flavobacteriia</taxon>
        <taxon>Flavobacteriales</taxon>
        <taxon>Flavobacteriaceae</taxon>
        <taxon>Winogradskyella</taxon>
    </lineage>
</organism>
<accession>A0ABS3T2S0</accession>
<evidence type="ECO:0000313" key="1">
    <source>
        <dbReference type="EMBL" id="MBO3116020.1"/>
    </source>
</evidence>
<dbReference type="EMBL" id="JAGEVF010000003">
    <property type="protein sequence ID" value="MBO3116020.1"/>
    <property type="molecule type" value="Genomic_DNA"/>
</dbReference>
<evidence type="ECO:0000313" key="2">
    <source>
        <dbReference type="Proteomes" id="UP000676776"/>
    </source>
</evidence>
<sequence length="181" mass="20338">MIQSIKKLTVVVILITVFTSCDQGPTLQTYFVDNEMQSGFISLDVPASVIDVENIELTEEQREAYESVDKLNVLAYKADSLSTDEFQGELRRVNNILKDDKYDELIRGGNSVDGKFVVKFLGDVENIDELILFGNANDQGFVIARVLGNDMNAKKLMTLQSVLQNANIEDSQLKELTDFFK</sequence>
<comment type="caution">
    <text evidence="1">The sequence shown here is derived from an EMBL/GenBank/DDBJ whole genome shotgun (WGS) entry which is preliminary data.</text>
</comment>
<dbReference type="RefSeq" id="WP_208152796.1">
    <property type="nucleotide sequence ID" value="NZ_JAGEVF010000003.1"/>
</dbReference>
<dbReference type="PROSITE" id="PS51257">
    <property type="entry name" value="PROKAR_LIPOPROTEIN"/>
    <property type="match status" value="1"/>
</dbReference>
<dbReference type="Pfam" id="PF14060">
    <property type="entry name" value="DUF4252"/>
    <property type="match status" value="1"/>
</dbReference>
<dbReference type="InterPro" id="IPR025348">
    <property type="entry name" value="DUF4252"/>
</dbReference>
<gene>
    <name evidence="1" type="ORF">J4050_04635</name>
</gene>
<protein>
    <submittedName>
        <fullName evidence="1">DUF4252 domain-containing protein</fullName>
    </submittedName>
</protein>
<name>A0ABS3T2S0_9FLAO</name>
<dbReference type="Proteomes" id="UP000676776">
    <property type="component" value="Unassembled WGS sequence"/>
</dbReference>